<dbReference type="AlphaFoldDB" id="A0ABC8KF01"/>
<evidence type="ECO:0000313" key="1">
    <source>
        <dbReference type="EMBL" id="CAH8357038.1"/>
    </source>
</evidence>
<gene>
    <name evidence="1" type="ORF">ERUC_LOCUS22793</name>
</gene>
<reference evidence="1 2" key="1">
    <citation type="submission" date="2022-03" db="EMBL/GenBank/DDBJ databases">
        <authorList>
            <person name="Macdonald S."/>
            <person name="Ahmed S."/>
            <person name="Newling K."/>
        </authorList>
    </citation>
    <scope>NUCLEOTIDE SEQUENCE [LARGE SCALE GENOMIC DNA]</scope>
</reference>
<organism evidence="1 2">
    <name type="scientific">Eruca vesicaria subsp. sativa</name>
    <name type="common">Garden rocket</name>
    <name type="synonym">Eruca sativa</name>
    <dbReference type="NCBI Taxonomy" id="29727"/>
    <lineage>
        <taxon>Eukaryota</taxon>
        <taxon>Viridiplantae</taxon>
        <taxon>Streptophyta</taxon>
        <taxon>Embryophyta</taxon>
        <taxon>Tracheophyta</taxon>
        <taxon>Spermatophyta</taxon>
        <taxon>Magnoliopsida</taxon>
        <taxon>eudicotyledons</taxon>
        <taxon>Gunneridae</taxon>
        <taxon>Pentapetalae</taxon>
        <taxon>rosids</taxon>
        <taxon>malvids</taxon>
        <taxon>Brassicales</taxon>
        <taxon>Brassicaceae</taxon>
        <taxon>Brassiceae</taxon>
        <taxon>Eruca</taxon>
    </lineage>
</organism>
<name>A0ABC8KF01_ERUVS</name>
<evidence type="ECO:0000313" key="2">
    <source>
        <dbReference type="Proteomes" id="UP001642260"/>
    </source>
</evidence>
<protein>
    <submittedName>
        <fullName evidence="1">Uncharacterized protein</fullName>
    </submittedName>
</protein>
<proteinExistence type="predicted"/>
<sequence>MGWVRVVRCFVNFVHLKNNLAIYILKNPSSLTKSTLLQGSSCASADDFQTFTTQGGSYFQESNSDRSHIPCSITNGHTIEIGAGDKTLRFWNVFSSRRHWKFR</sequence>
<comment type="caution">
    <text evidence="1">The sequence shown here is derived from an EMBL/GenBank/DDBJ whole genome shotgun (WGS) entry which is preliminary data.</text>
</comment>
<dbReference type="EMBL" id="CAKOAT010226265">
    <property type="protein sequence ID" value="CAH8357038.1"/>
    <property type="molecule type" value="Genomic_DNA"/>
</dbReference>
<accession>A0ABC8KF01</accession>
<keyword evidence="2" id="KW-1185">Reference proteome</keyword>
<dbReference type="Proteomes" id="UP001642260">
    <property type="component" value="Unassembled WGS sequence"/>
</dbReference>